<keyword evidence="1" id="KW-1133">Transmembrane helix</keyword>
<evidence type="ECO:0000313" key="2">
    <source>
        <dbReference type="EMBL" id="OGE41329.1"/>
    </source>
</evidence>
<feature type="transmembrane region" description="Helical" evidence="1">
    <location>
        <begin position="198"/>
        <end position="218"/>
    </location>
</feature>
<organism evidence="2 3">
    <name type="scientific">Candidatus Daviesbacteria bacterium RIFCSPHIGHO2_02_FULL_43_12</name>
    <dbReference type="NCBI Taxonomy" id="1797776"/>
    <lineage>
        <taxon>Bacteria</taxon>
        <taxon>Candidatus Daviesiibacteriota</taxon>
    </lineage>
</organism>
<evidence type="ECO:0000313" key="3">
    <source>
        <dbReference type="Proteomes" id="UP000177328"/>
    </source>
</evidence>
<keyword evidence="1" id="KW-0812">Transmembrane</keyword>
<reference evidence="2 3" key="1">
    <citation type="journal article" date="2016" name="Nat. Commun.">
        <title>Thousands of microbial genomes shed light on interconnected biogeochemical processes in an aquifer system.</title>
        <authorList>
            <person name="Anantharaman K."/>
            <person name="Brown C.T."/>
            <person name="Hug L.A."/>
            <person name="Sharon I."/>
            <person name="Castelle C.J."/>
            <person name="Probst A.J."/>
            <person name="Thomas B.C."/>
            <person name="Singh A."/>
            <person name="Wilkins M.J."/>
            <person name="Karaoz U."/>
            <person name="Brodie E.L."/>
            <person name="Williams K.H."/>
            <person name="Hubbard S.S."/>
            <person name="Banfield J.F."/>
        </authorList>
    </citation>
    <scope>NUCLEOTIDE SEQUENCE [LARGE SCALE GENOMIC DNA]</scope>
</reference>
<feature type="transmembrane region" description="Helical" evidence="1">
    <location>
        <begin position="363"/>
        <end position="382"/>
    </location>
</feature>
<comment type="caution">
    <text evidence="2">The sequence shown here is derived from an EMBL/GenBank/DDBJ whole genome shotgun (WGS) entry which is preliminary data.</text>
</comment>
<feature type="transmembrane region" description="Helical" evidence="1">
    <location>
        <begin position="275"/>
        <end position="295"/>
    </location>
</feature>
<protein>
    <recommendedName>
        <fullName evidence="4">Glycosyltransferase RgtA/B/C/D-like domain-containing protein</fullName>
    </recommendedName>
</protein>
<evidence type="ECO:0000256" key="1">
    <source>
        <dbReference type="SAM" id="Phobius"/>
    </source>
</evidence>
<feature type="transmembrane region" description="Helical" evidence="1">
    <location>
        <begin position="174"/>
        <end position="192"/>
    </location>
</feature>
<feature type="transmembrane region" description="Helical" evidence="1">
    <location>
        <begin position="307"/>
        <end position="327"/>
    </location>
</feature>
<feature type="transmembrane region" description="Helical" evidence="1">
    <location>
        <begin position="339"/>
        <end position="357"/>
    </location>
</feature>
<keyword evidence="1" id="KW-0472">Membrane</keyword>
<dbReference type="EMBL" id="MFDD01000002">
    <property type="protein sequence ID" value="OGE41329.1"/>
    <property type="molecule type" value="Genomic_DNA"/>
</dbReference>
<name>A0A1F5KKH0_9BACT</name>
<sequence>MTILLSLLFPILGFILQTYTRLFNKSFGVDVWTRLLETDHVRENNHKIPGKIAGQFIIEGYFDYPPVFPWLLSFFPKKLVERYQGVVAPFFDLLNNTLIFWIAFYFTQSIEVALFSQLIYTLTPVIALENSSLTPRSLGYLNFNLAFMSSLLWVYTGNIWFLTSSVVFTTLIFLSHRFAMQSLLFLSIFFSIYQKNPFYIGVFILGFVLATVTTKGYYLKVLKGHLYNIYFWIPNRMYRFAHQIRGLQNSNKKKDFVELVYTLLSKFAPITLIGTNFWVISAFVILFVNIFYLSFLPLSPIRFINDFSAWVLFFYFLGIPILMLTYLRCIGEGYRYLEMAALPTSIISSWIFFQLLVTPLGSLAVIGYGVMLALNLGLILSVHRTIIKDRNRSITSDMTNVFDFLNNQKEDYRILCIPHQNTTNVIYHTKHKVFVNADNPGLLPISVVYPIIKWPLTDTIEKYQLNLILLKESFAKIEELKLKSCREIFRSGDIVLLAVKGL</sequence>
<dbReference type="AlphaFoldDB" id="A0A1F5KKH0"/>
<evidence type="ECO:0008006" key="4">
    <source>
        <dbReference type="Google" id="ProtNLM"/>
    </source>
</evidence>
<feature type="transmembrane region" description="Helical" evidence="1">
    <location>
        <begin position="140"/>
        <end position="162"/>
    </location>
</feature>
<feature type="transmembrane region" description="Helical" evidence="1">
    <location>
        <begin position="93"/>
        <end position="120"/>
    </location>
</feature>
<dbReference type="Proteomes" id="UP000177328">
    <property type="component" value="Unassembled WGS sequence"/>
</dbReference>
<accession>A0A1F5KKH0</accession>
<gene>
    <name evidence="2" type="ORF">A3D25_02280</name>
</gene>
<proteinExistence type="predicted"/>